<dbReference type="AlphaFoldDB" id="A0A2I0IGI8"/>
<reference evidence="1 2" key="1">
    <citation type="submission" date="2017-11" db="EMBL/GenBank/DDBJ databases">
        <title>De-novo sequencing of pomegranate (Punica granatum L.) genome.</title>
        <authorList>
            <person name="Akparov Z."/>
            <person name="Amiraslanov A."/>
            <person name="Hajiyeva S."/>
            <person name="Abbasov M."/>
            <person name="Kaur K."/>
            <person name="Hamwieh A."/>
            <person name="Solovyev V."/>
            <person name="Salamov A."/>
            <person name="Braich B."/>
            <person name="Kosarev P."/>
            <person name="Mahmoud A."/>
            <person name="Hajiyev E."/>
            <person name="Babayeva S."/>
            <person name="Izzatullayeva V."/>
            <person name="Mammadov A."/>
            <person name="Mammadov A."/>
            <person name="Sharifova S."/>
            <person name="Ojaghi J."/>
            <person name="Eynullazada K."/>
            <person name="Bayramov B."/>
            <person name="Abdulazimova A."/>
            <person name="Shahmuradov I."/>
        </authorList>
    </citation>
    <scope>NUCLEOTIDE SEQUENCE [LARGE SCALE GENOMIC DNA]</scope>
    <source>
        <strain evidence="2">cv. AG2017</strain>
        <tissue evidence="1">Leaf</tissue>
    </source>
</reference>
<name>A0A2I0IGI8_PUNGR</name>
<sequence length="238" mass="26752">MTGLSGNKCYTVYGQSTFLYSHLNWLVHPSGILSYNVKTEDLSTLVTPDGKFGEYCYCCMMIKKIYARVACVRKYLGESLMPLILAKFTGNSHISFWSLDSYTCREWTLIHSIVIENVLFPLSSGRLLVLHPNNPDVIFITSQTRNWRQANTNNPQSLFILVLNNYWGLFSCLFIFENVFQKHVGGVTACASVRPGRKSPLYGDGEDFFFESHLSGKVASPWVIQRAGFPGCPSCSIG</sequence>
<dbReference type="Proteomes" id="UP000233551">
    <property type="component" value="Unassembled WGS sequence"/>
</dbReference>
<comment type="caution">
    <text evidence="1">The sequence shown here is derived from an EMBL/GenBank/DDBJ whole genome shotgun (WGS) entry which is preliminary data.</text>
</comment>
<accession>A0A2I0IGI8</accession>
<dbReference type="EMBL" id="PGOL01003086">
    <property type="protein sequence ID" value="PKI43114.1"/>
    <property type="molecule type" value="Genomic_DNA"/>
</dbReference>
<gene>
    <name evidence="1" type="ORF">CRG98_036493</name>
</gene>
<proteinExistence type="predicted"/>
<keyword evidence="2" id="KW-1185">Reference proteome</keyword>
<evidence type="ECO:0000313" key="2">
    <source>
        <dbReference type="Proteomes" id="UP000233551"/>
    </source>
</evidence>
<evidence type="ECO:0000313" key="1">
    <source>
        <dbReference type="EMBL" id="PKI43114.1"/>
    </source>
</evidence>
<organism evidence="1 2">
    <name type="scientific">Punica granatum</name>
    <name type="common">Pomegranate</name>
    <dbReference type="NCBI Taxonomy" id="22663"/>
    <lineage>
        <taxon>Eukaryota</taxon>
        <taxon>Viridiplantae</taxon>
        <taxon>Streptophyta</taxon>
        <taxon>Embryophyta</taxon>
        <taxon>Tracheophyta</taxon>
        <taxon>Spermatophyta</taxon>
        <taxon>Magnoliopsida</taxon>
        <taxon>eudicotyledons</taxon>
        <taxon>Gunneridae</taxon>
        <taxon>Pentapetalae</taxon>
        <taxon>rosids</taxon>
        <taxon>malvids</taxon>
        <taxon>Myrtales</taxon>
        <taxon>Lythraceae</taxon>
        <taxon>Punica</taxon>
    </lineage>
</organism>
<protein>
    <submittedName>
        <fullName evidence="1">Uncharacterized protein</fullName>
    </submittedName>
</protein>